<evidence type="ECO:0000313" key="1">
    <source>
        <dbReference type="EMBL" id="GMQ65177.1"/>
    </source>
</evidence>
<evidence type="ECO:0000313" key="2">
    <source>
        <dbReference type="Proteomes" id="UP001374599"/>
    </source>
</evidence>
<dbReference type="EMBL" id="BTPU01000099">
    <property type="protein sequence ID" value="GMQ65177.1"/>
    <property type="molecule type" value="Genomic_DNA"/>
</dbReference>
<reference evidence="1" key="1">
    <citation type="submission" date="2023-09" db="EMBL/GenBank/DDBJ databases">
        <title>Vallitalea sediminicola and Vallitalea maricola sp. nov., anaerobic bacteria isolated from marine sediment.</title>
        <authorList>
            <person name="Hirano S."/>
            <person name="Maeda A."/>
            <person name="Terahara T."/>
            <person name="Mori K."/>
            <person name="Hamada M."/>
            <person name="Matsumoto R."/>
            <person name="Kobayashi T."/>
        </authorList>
    </citation>
    <scope>NUCLEOTIDE SEQUENCE</scope>
    <source>
        <strain evidence="1">AN17-2</strain>
    </source>
</reference>
<keyword evidence="2" id="KW-1185">Reference proteome</keyword>
<accession>A0ACB5UQN4</accession>
<comment type="caution">
    <text evidence="1">The sequence shown here is derived from an EMBL/GenBank/DDBJ whole genome shotgun (WGS) entry which is preliminary data.</text>
</comment>
<dbReference type="Proteomes" id="UP001374599">
    <property type="component" value="Unassembled WGS sequence"/>
</dbReference>
<protein>
    <submittedName>
        <fullName evidence="1">Uncharacterized protein</fullName>
    </submittedName>
</protein>
<sequence>MDMVMAVVVEVLVATVTAVMVMVAMVTAVMVAVVLIAAVYVAVVVVVAVEEDAAVVLVAIINLYLNRTCLWIKGDNYLLSFFY</sequence>
<proteinExistence type="predicted"/>
<organism evidence="1 2">
    <name type="scientific">Vallitalea maricola</name>
    <dbReference type="NCBI Taxonomy" id="3074433"/>
    <lineage>
        <taxon>Bacteria</taxon>
        <taxon>Bacillati</taxon>
        <taxon>Bacillota</taxon>
        <taxon>Clostridia</taxon>
        <taxon>Lachnospirales</taxon>
        <taxon>Vallitaleaceae</taxon>
        <taxon>Vallitalea</taxon>
    </lineage>
</organism>
<name>A0ACB5UQN4_9FIRM</name>
<gene>
    <name evidence="1" type="ORF">AN2V17_44190</name>
</gene>